<reference evidence="1 2" key="1">
    <citation type="submission" date="2018-10" db="EMBL/GenBank/DDBJ databases">
        <title>GWAS and RNA-Seq identify cryptic mechanisms of antimicrobial resistance in Acinetobacter baumannii.</title>
        <authorList>
            <person name="Sahl J.W."/>
        </authorList>
    </citation>
    <scope>NUCLEOTIDE SEQUENCE [LARGE SCALE GENOMIC DNA]</scope>
    <source>
        <strain evidence="1 2">TG41018</strain>
    </source>
</reference>
<organism evidence="1 2">
    <name type="scientific">Acinetobacter lactucae</name>
    <dbReference type="NCBI Taxonomy" id="1785128"/>
    <lineage>
        <taxon>Bacteria</taxon>
        <taxon>Pseudomonadati</taxon>
        <taxon>Pseudomonadota</taxon>
        <taxon>Gammaproteobacteria</taxon>
        <taxon>Moraxellales</taxon>
        <taxon>Moraxellaceae</taxon>
        <taxon>Acinetobacter</taxon>
        <taxon>Acinetobacter calcoaceticus/baumannii complex</taxon>
    </lineage>
</organism>
<accession>A0A3R9Y2T4</accession>
<dbReference type="NCBIfam" id="TIGR01634">
    <property type="entry name" value="tail_P2_I"/>
    <property type="match status" value="1"/>
</dbReference>
<gene>
    <name evidence="1" type="ORF">EA756_09615</name>
</gene>
<dbReference type="EMBL" id="RFES01000005">
    <property type="protein sequence ID" value="RSO57728.1"/>
    <property type="molecule type" value="Genomic_DNA"/>
</dbReference>
<dbReference type="Proteomes" id="UP000276905">
    <property type="component" value="Unassembled WGS sequence"/>
</dbReference>
<dbReference type="AlphaFoldDB" id="A0A3R9Y2T4"/>
<evidence type="ECO:0000313" key="2">
    <source>
        <dbReference type="Proteomes" id="UP000276905"/>
    </source>
</evidence>
<protein>
    <submittedName>
        <fullName evidence="1">Phage tail protein I</fullName>
    </submittedName>
</protein>
<evidence type="ECO:0000313" key="1">
    <source>
        <dbReference type="EMBL" id="RSO57728.1"/>
    </source>
</evidence>
<name>A0A3R9Y2T4_9GAMM</name>
<dbReference type="InterPro" id="IPR006521">
    <property type="entry name" value="Tail_protein_I"/>
</dbReference>
<sequence>MNLLPPNTTSFEKKIVETTAKTSELNTNLSSLIRVDDAPADFLSILAWQFSVDRWQDDWPEEVKRAQIKNSIKVHTYKGTNFALRSIVESFGYSLTILEWWQESPVNQPGTFQITIDTNGHALSEKSYNTLVELIHDAKPLTRQLKGIELNVISVKGDSNVACAMYDGEEVTIYPKQQQPIPFIYPVFVHYGHDETTVYPRT</sequence>
<dbReference type="Pfam" id="PF09684">
    <property type="entry name" value="Tail_P2_I"/>
    <property type="match status" value="1"/>
</dbReference>
<dbReference type="RefSeq" id="WP_125698976.1">
    <property type="nucleotide sequence ID" value="NZ_RFES01000005.1"/>
</dbReference>
<proteinExistence type="predicted"/>
<comment type="caution">
    <text evidence="1">The sequence shown here is derived from an EMBL/GenBank/DDBJ whole genome shotgun (WGS) entry which is preliminary data.</text>
</comment>